<evidence type="ECO:0000256" key="1">
    <source>
        <dbReference type="ARBA" id="ARBA00006739"/>
    </source>
</evidence>
<feature type="compositionally biased region" description="Basic and acidic residues" evidence="4">
    <location>
        <begin position="1"/>
        <end position="11"/>
    </location>
</feature>
<dbReference type="PANTHER" id="PTHR43630">
    <property type="entry name" value="POLY-BETA-1,6-N-ACETYL-D-GLUCOSAMINE SYNTHASE"/>
    <property type="match status" value="1"/>
</dbReference>
<keyword evidence="2" id="KW-0328">Glycosyltransferase</keyword>
<evidence type="ECO:0000256" key="3">
    <source>
        <dbReference type="ARBA" id="ARBA00022679"/>
    </source>
</evidence>
<evidence type="ECO:0000256" key="4">
    <source>
        <dbReference type="SAM" id="MobiDB-lite"/>
    </source>
</evidence>
<comment type="caution">
    <text evidence="7">The sequence shown here is derived from an EMBL/GenBank/DDBJ whole genome shotgun (WGS) entry which is preliminary data.</text>
</comment>
<feature type="region of interest" description="Disordered" evidence="4">
    <location>
        <begin position="1"/>
        <end position="25"/>
    </location>
</feature>
<organism evidence="7 8">
    <name type="scientific">Oricola cellulosilytica</name>
    <dbReference type="NCBI Taxonomy" id="1429082"/>
    <lineage>
        <taxon>Bacteria</taxon>
        <taxon>Pseudomonadati</taxon>
        <taxon>Pseudomonadota</taxon>
        <taxon>Alphaproteobacteria</taxon>
        <taxon>Hyphomicrobiales</taxon>
        <taxon>Ahrensiaceae</taxon>
        <taxon>Oricola</taxon>
    </lineage>
</organism>
<comment type="similarity">
    <text evidence="1">Belongs to the glycosyltransferase 2 family.</text>
</comment>
<keyword evidence="5" id="KW-0812">Transmembrane</keyword>
<dbReference type="Pfam" id="PF13632">
    <property type="entry name" value="Glyco_trans_2_3"/>
    <property type="match status" value="1"/>
</dbReference>
<feature type="transmembrane region" description="Helical" evidence="5">
    <location>
        <begin position="556"/>
        <end position="581"/>
    </location>
</feature>
<dbReference type="Gene3D" id="3.90.550.10">
    <property type="entry name" value="Spore Coat Polysaccharide Biosynthesis Protein SpsA, Chain A"/>
    <property type="match status" value="1"/>
</dbReference>
<feature type="transmembrane region" description="Helical" evidence="5">
    <location>
        <begin position="221"/>
        <end position="245"/>
    </location>
</feature>
<proteinExistence type="inferred from homology"/>
<evidence type="ECO:0000256" key="2">
    <source>
        <dbReference type="ARBA" id="ARBA00022676"/>
    </source>
</evidence>
<keyword evidence="5" id="KW-0472">Membrane</keyword>
<feature type="domain" description="Glycosyltransferase 2-like" evidence="6">
    <location>
        <begin position="348"/>
        <end position="543"/>
    </location>
</feature>
<dbReference type="InterPro" id="IPR029044">
    <property type="entry name" value="Nucleotide-diphossugar_trans"/>
</dbReference>
<evidence type="ECO:0000259" key="6">
    <source>
        <dbReference type="Pfam" id="PF13632"/>
    </source>
</evidence>
<dbReference type="RefSeq" id="WP_131565444.1">
    <property type="nucleotide sequence ID" value="NZ_JAINFK010000001.1"/>
</dbReference>
<dbReference type="AlphaFoldDB" id="A0A4V2MP67"/>
<feature type="transmembrane region" description="Helical" evidence="5">
    <location>
        <begin position="194"/>
        <end position="215"/>
    </location>
</feature>
<sequence length="639" mass="70699">MRHEPITERLKSVPRAAPPDNSVPAANQNRLCPSVAFLQEYKFPYRYLSTANSAAIRNGTTAATELLTRGLISEDAYYRTWAGHHGLDYVDPELVGEALTRRDPSAAPALARRAAWCGVANRGVLPLQAPAPGSYHPEAFRFGGGHACASQTSITSPSALRSALIRRTRHDLAERASEELATNMPEHSAKFGAGAWHGFAIGGALVATLSGLLIAPGGTLLTVHAALSIFFLSCVLLRVVAALAYRPRAVCELRKIPNHRRPVYSVIVALHEEAPVVPDLVQSLKSLRWPASKLEIKLVCEDGDAATAKALVAQRLDRRFEVITTPLTGPQTKPKALNFAMPFCTGEFITLFDAEDRPHPDQLEEAWQIFRESDAALGALQAPLVIANPRHNLLTTMFHLEFAALFRGILQWLADRDLPIPLGGTSTHFRREAIERVGGWDAYNVTEDADLGFRLWRSGYRIGVLTRPTYEDAPETVAVWLRQRTRWIKGWLQTWIVRTRRATLRCRGQRLSANLVMHTLLAGTVVSALFYPFTIVTVAAVALISAANEGIRPAYGYLAMLDLGNIVLSFGAFTALSFRTLDRRLRGVALKRLPALPLYWLLGSLAGWRAVRQYFSEPFLWEKTPHKAHDPDGDFHHMC</sequence>
<evidence type="ECO:0000313" key="7">
    <source>
        <dbReference type="EMBL" id="TCD16512.1"/>
    </source>
</evidence>
<evidence type="ECO:0000313" key="8">
    <source>
        <dbReference type="Proteomes" id="UP000291301"/>
    </source>
</evidence>
<dbReference type="InterPro" id="IPR001173">
    <property type="entry name" value="Glyco_trans_2-like"/>
</dbReference>
<dbReference type="GO" id="GO:0016757">
    <property type="term" value="F:glycosyltransferase activity"/>
    <property type="evidence" value="ECO:0007669"/>
    <property type="project" value="UniProtKB-KW"/>
</dbReference>
<accession>A0A4V2MP67</accession>
<dbReference type="PANTHER" id="PTHR43630:SF1">
    <property type="entry name" value="POLY-BETA-1,6-N-ACETYL-D-GLUCOSAMINE SYNTHASE"/>
    <property type="match status" value="1"/>
</dbReference>
<keyword evidence="8" id="KW-1185">Reference proteome</keyword>
<name>A0A4V2MP67_9HYPH</name>
<dbReference type="Proteomes" id="UP000291301">
    <property type="component" value="Unassembled WGS sequence"/>
</dbReference>
<gene>
    <name evidence="7" type="ORF">E0D97_03575</name>
</gene>
<keyword evidence="5" id="KW-1133">Transmembrane helix</keyword>
<feature type="transmembrane region" description="Helical" evidence="5">
    <location>
        <begin position="515"/>
        <end position="544"/>
    </location>
</feature>
<protein>
    <submittedName>
        <fullName evidence="7">Glycosyltransferase</fullName>
    </submittedName>
</protein>
<evidence type="ECO:0000256" key="5">
    <source>
        <dbReference type="SAM" id="Phobius"/>
    </source>
</evidence>
<dbReference type="SUPFAM" id="SSF53448">
    <property type="entry name" value="Nucleotide-diphospho-sugar transferases"/>
    <property type="match status" value="1"/>
</dbReference>
<keyword evidence="3 7" id="KW-0808">Transferase</keyword>
<reference evidence="7 8" key="1">
    <citation type="journal article" date="2015" name="Antonie Van Leeuwenhoek">
        <title>Oricola cellulosilytica gen. nov., sp. nov., a cellulose-degrading bacterium of the family Phyllobacteriaceae isolated from surface seashore water, and emended descriptions of Mesorhizobium loti and Phyllobacterium myrsinacearum.</title>
        <authorList>
            <person name="Hameed A."/>
            <person name="Shahina M."/>
            <person name="Lai W.A."/>
            <person name="Lin S.Y."/>
            <person name="Young L.S."/>
            <person name="Liu Y.C."/>
            <person name="Hsu Y.H."/>
            <person name="Young C.C."/>
        </authorList>
    </citation>
    <scope>NUCLEOTIDE SEQUENCE [LARGE SCALE GENOMIC DNA]</scope>
    <source>
        <strain evidence="7 8">KCTC 52183</strain>
    </source>
</reference>
<dbReference type="OrthoDB" id="7431422at2"/>
<dbReference type="EMBL" id="SJST01000001">
    <property type="protein sequence ID" value="TCD16512.1"/>
    <property type="molecule type" value="Genomic_DNA"/>
</dbReference>